<evidence type="ECO:0000313" key="5">
    <source>
        <dbReference type="Proteomes" id="UP000789595"/>
    </source>
</evidence>
<sequence>MQQDQSMEEQVQDTRDDASLEPRAKCRRRRPECAAREPYALACSTLLTKQRRTNVNVRSVMLIRVMLLVGLCGVAMAHTSNCSGDFNLRSHTLAPNRGEKSLMINNAAHFFQLPSPANSQGKNSTICIPQKNGNRNWGGFAFAAWRRRAPASIDAMLKDMRHWERNSLTVDDTIQEYFFARDPYTRLLSLYLQKVVSECTSGGQLGCSQRLRYLGLSKNTSFAYFVQHVWRLTEGNPRRLCAVDHHLCSQLESCYSSVSGSGKHILVLRLEEQAKWWPCFVKEVGVDESVLRGVQWLPFSGQECFYSPTGRCSDILTAISDQSQLQIPTGNVHATSASSPEQLAKHYDQHSAWLVTLLYSADLAVLGYSAWSGTGARVRPRHKPEIPLGPHIDMER</sequence>
<feature type="region of interest" description="Disordered" evidence="1">
    <location>
        <begin position="1"/>
        <end position="27"/>
    </location>
</feature>
<evidence type="ECO:0008006" key="6">
    <source>
        <dbReference type="Google" id="ProtNLM"/>
    </source>
</evidence>
<proteinExistence type="predicted"/>
<feature type="region of interest" description="Disordered" evidence="1">
    <location>
        <begin position="374"/>
        <end position="396"/>
    </location>
</feature>
<feature type="transmembrane region" description="Helical" evidence="2">
    <location>
        <begin position="61"/>
        <end position="79"/>
    </location>
</feature>
<dbReference type="OrthoDB" id="406146at2759"/>
<reference evidence="4" key="2">
    <citation type="submission" date="2021-11" db="EMBL/GenBank/DDBJ databases">
        <authorList>
            <consortium name="Genoscope - CEA"/>
            <person name="William W."/>
        </authorList>
    </citation>
    <scope>NUCLEOTIDE SEQUENCE</scope>
</reference>
<dbReference type="Pfam" id="PF03567">
    <property type="entry name" value="Sulfotransfer_2"/>
    <property type="match status" value="1"/>
</dbReference>
<keyword evidence="5" id="KW-1185">Reference proteome</keyword>
<feature type="compositionally biased region" description="Acidic residues" evidence="1">
    <location>
        <begin position="1"/>
        <end position="11"/>
    </location>
</feature>
<reference evidence="3" key="1">
    <citation type="submission" date="2021-01" db="EMBL/GenBank/DDBJ databases">
        <authorList>
            <person name="Corre E."/>
            <person name="Pelletier E."/>
            <person name="Niang G."/>
            <person name="Scheremetjew M."/>
            <person name="Finn R."/>
            <person name="Kale V."/>
            <person name="Holt S."/>
            <person name="Cochrane G."/>
            <person name="Meng A."/>
            <person name="Brown T."/>
            <person name="Cohen L."/>
        </authorList>
    </citation>
    <scope>NUCLEOTIDE SEQUENCE</scope>
    <source>
        <strain evidence="3">CCMP1756</strain>
    </source>
</reference>
<protein>
    <recommendedName>
        <fullName evidence="6">Sulfotransferase</fullName>
    </recommendedName>
</protein>
<evidence type="ECO:0000313" key="3">
    <source>
        <dbReference type="EMBL" id="CAE0701616.1"/>
    </source>
</evidence>
<keyword evidence="2" id="KW-0812">Transmembrane</keyword>
<evidence type="ECO:0000313" key="4">
    <source>
        <dbReference type="EMBL" id="CAH0372540.1"/>
    </source>
</evidence>
<name>A0A7S4A381_9STRA</name>
<feature type="compositionally biased region" description="Basic and acidic residues" evidence="1">
    <location>
        <begin position="12"/>
        <end position="24"/>
    </location>
</feature>
<dbReference type="Proteomes" id="UP000789595">
    <property type="component" value="Unassembled WGS sequence"/>
</dbReference>
<evidence type="ECO:0000256" key="1">
    <source>
        <dbReference type="SAM" id="MobiDB-lite"/>
    </source>
</evidence>
<dbReference type="InterPro" id="IPR005331">
    <property type="entry name" value="Sulfotransferase"/>
</dbReference>
<dbReference type="AlphaFoldDB" id="A0A7S4A381"/>
<accession>A0A7S4A381</accession>
<gene>
    <name evidence="3" type="ORF">PCAL00307_LOCUS17052</name>
    <name evidence="4" type="ORF">PECAL_3P25460</name>
</gene>
<dbReference type="GO" id="GO:0016020">
    <property type="term" value="C:membrane"/>
    <property type="evidence" value="ECO:0007669"/>
    <property type="project" value="InterPro"/>
</dbReference>
<dbReference type="GO" id="GO:0008146">
    <property type="term" value="F:sulfotransferase activity"/>
    <property type="evidence" value="ECO:0007669"/>
    <property type="project" value="InterPro"/>
</dbReference>
<keyword evidence="2" id="KW-1133">Transmembrane helix</keyword>
<evidence type="ECO:0000256" key="2">
    <source>
        <dbReference type="SAM" id="Phobius"/>
    </source>
</evidence>
<keyword evidence="2" id="KW-0472">Membrane</keyword>
<organism evidence="3">
    <name type="scientific">Pelagomonas calceolata</name>
    <dbReference type="NCBI Taxonomy" id="35677"/>
    <lineage>
        <taxon>Eukaryota</taxon>
        <taxon>Sar</taxon>
        <taxon>Stramenopiles</taxon>
        <taxon>Ochrophyta</taxon>
        <taxon>Pelagophyceae</taxon>
        <taxon>Pelagomonadales</taxon>
        <taxon>Pelagomonadaceae</taxon>
        <taxon>Pelagomonas</taxon>
    </lineage>
</organism>
<dbReference type="EMBL" id="HBIW01019833">
    <property type="protein sequence ID" value="CAE0701616.1"/>
    <property type="molecule type" value="Transcribed_RNA"/>
</dbReference>
<dbReference type="EMBL" id="CAKKNE010000003">
    <property type="protein sequence ID" value="CAH0372540.1"/>
    <property type="molecule type" value="Genomic_DNA"/>
</dbReference>